<proteinExistence type="predicted"/>
<name>A0AAD4TA00_9MAGN</name>
<keyword evidence="1" id="KW-0812">Transmembrane</keyword>
<evidence type="ECO:0000256" key="1">
    <source>
        <dbReference type="SAM" id="Phobius"/>
    </source>
</evidence>
<reference evidence="2" key="1">
    <citation type="submission" date="2022-04" db="EMBL/GenBank/DDBJ databases">
        <title>A functionally conserved STORR gene fusion in Papaver species that diverged 16.8 million years ago.</title>
        <authorList>
            <person name="Catania T."/>
        </authorList>
    </citation>
    <scope>NUCLEOTIDE SEQUENCE</scope>
    <source>
        <strain evidence="2">S-188037</strain>
    </source>
</reference>
<keyword evidence="1" id="KW-1133">Transmembrane helix</keyword>
<sequence length="137" mass="15345">MESFMASSRPRLRKEEKTVNGCVAIAGDKGSMAEVLLVLGDGQDLLQLTVFSTNTYRFASVTTNFTNLSTIISLPSIIAEEKSAQEPLQAWFLGKVLLNLISRPKILWWIIVLVAGITLWIYVLSVKQIKQVRVYDQ</sequence>
<dbReference type="EMBL" id="JAJJMB010003897">
    <property type="protein sequence ID" value="KAI3945059.1"/>
    <property type="molecule type" value="Genomic_DNA"/>
</dbReference>
<keyword evidence="3" id="KW-1185">Reference proteome</keyword>
<keyword evidence="1" id="KW-0472">Membrane</keyword>
<dbReference type="AlphaFoldDB" id="A0AAD4TA00"/>
<protein>
    <submittedName>
        <fullName evidence="2">Uncharacterized protein</fullName>
    </submittedName>
</protein>
<organism evidence="2 3">
    <name type="scientific">Papaver atlanticum</name>
    <dbReference type="NCBI Taxonomy" id="357466"/>
    <lineage>
        <taxon>Eukaryota</taxon>
        <taxon>Viridiplantae</taxon>
        <taxon>Streptophyta</taxon>
        <taxon>Embryophyta</taxon>
        <taxon>Tracheophyta</taxon>
        <taxon>Spermatophyta</taxon>
        <taxon>Magnoliopsida</taxon>
        <taxon>Ranunculales</taxon>
        <taxon>Papaveraceae</taxon>
        <taxon>Papaveroideae</taxon>
        <taxon>Papaver</taxon>
    </lineage>
</organism>
<gene>
    <name evidence="2" type="ORF">MKW98_009863</name>
</gene>
<feature type="transmembrane region" description="Helical" evidence="1">
    <location>
        <begin position="106"/>
        <end position="124"/>
    </location>
</feature>
<evidence type="ECO:0000313" key="3">
    <source>
        <dbReference type="Proteomes" id="UP001202328"/>
    </source>
</evidence>
<evidence type="ECO:0000313" key="2">
    <source>
        <dbReference type="EMBL" id="KAI3945059.1"/>
    </source>
</evidence>
<comment type="caution">
    <text evidence="2">The sequence shown here is derived from an EMBL/GenBank/DDBJ whole genome shotgun (WGS) entry which is preliminary data.</text>
</comment>
<dbReference type="Proteomes" id="UP001202328">
    <property type="component" value="Unassembled WGS sequence"/>
</dbReference>
<accession>A0AAD4TA00</accession>